<reference evidence="1 2" key="1">
    <citation type="submission" date="2017-05" db="EMBL/GenBank/DDBJ databases">
        <title>Streptomyces alboflavus Genome sequencing and assembly.</title>
        <authorList>
            <person name="Wang Y."/>
            <person name="Du B."/>
            <person name="Ding Y."/>
            <person name="Liu H."/>
            <person name="Hou Q."/>
            <person name="Liu K."/>
            <person name="Wang C."/>
            <person name="Yao L."/>
        </authorList>
    </citation>
    <scope>NUCLEOTIDE SEQUENCE [LARGE SCALE GENOMIC DNA]</scope>
    <source>
        <strain evidence="1 2">MDJK44</strain>
    </source>
</reference>
<organism evidence="1 2">
    <name type="scientific">Streptomyces alboflavus</name>
    <dbReference type="NCBI Taxonomy" id="67267"/>
    <lineage>
        <taxon>Bacteria</taxon>
        <taxon>Bacillati</taxon>
        <taxon>Actinomycetota</taxon>
        <taxon>Actinomycetes</taxon>
        <taxon>Kitasatosporales</taxon>
        <taxon>Streptomycetaceae</taxon>
        <taxon>Streptomyces</taxon>
    </lineage>
</organism>
<proteinExistence type="predicted"/>
<evidence type="ECO:0008006" key="3">
    <source>
        <dbReference type="Google" id="ProtNLM"/>
    </source>
</evidence>
<dbReference type="EMBL" id="CP021748">
    <property type="protein sequence ID" value="ARX85902.1"/>
    <property type="molecule type" value="Genomic_DNA"/>
</dbReference>
<name>A0A1Z1WHU2_9ACTN</name>
<dbReference type="RefSeq" id="WP_237307444.1">
    <property type="nucleotide sequence ID" value="NZ_CP021748.1"/>
</dbReference>
<evidence type="ECO:0000313" key="1">
    <source>
        <dbReference type="EMBL" id="ARX85902.1"/>
    </source>
</evidence>
<keyword evidence="2" id="KW-1185">Reference proteome</keyword>
<dbReference type="STRING" id="67267.GCA_000716675_04193"/>
<dbReference type="KEGG" id="salf:SMD44_05371"/>
<protein>
    <recommendedName>
        <fullName evidence="3">Knr4/Smi1-like domain-containing protein</fullName>
    </recommendedName>
</protein>
<gene>
    <name evidence="1" type="ORF">SMD44_05371</name>
</gene>
<dbReference type="AlphaFoldDB" id="A0A1Z1WHU2"/>
<dbReference type="Proteomes" id="UP000195880">
    <property type="component" value="Chromosome"/>
</dbReference>
<accession>A0A1Z1WHU2</accession>
<sequence length="183" mass="19983">MADDMLIIAELERTVPSLTRWRAEGQRGVDWPVIEDELGTALPPDYRALGDAYPVLVFDDFLWVTVPSPGKESAFVSGVRETAETLQDLSDVDESHGYVPFPAEGGLLGWGSSLSGDQFYWQVNSKDPASWRVVVSGRNDDWWTFEGGAVEFLVAALSKSIALPGLPSSFPSDPPEVVGVEPR</sequence>
<evidence type="ECO:0000313" key="2">
    <source>
        <dbReference type="Proteomes" id="UP000195880"/>
    </source>
</evidence>
<dbReference type="eggNOG" id="ENOG5031JIX">
    <property type="taxonomic scope" value="Bacteria"/>
</dbReference>